<dbReference type="InterPro" id="IPR007345">
    <property type="entry name" value="Polysacch_pyruvyl_Trfase"/>
</dbReference>
<evidence type="ECO:0000259" key="2">
    <source>
        <dbReference type="Pfam" id="PF04230"/>
    </source>
</evidence>
<protein>
    <recommendedName>
        <fullName evidence="2">Polysaccharide pyruvyl transferase domain-containing protein</fullName>
    </recommendedName>
</protein>
<evidence type="ECO:0000313" key="3">
    <source>
        <dbReference type="EMBL" id="GAA1558969.1"/>
    </source>
</evidence>
<proteinExistence type="predicted"/>
<dbReference type="Proteomes" id="UP001501791">
    <property type="component" value="Unassembled WGS sequence"/>
</dbReference>
<keyword evidence="4" id="KW-1185">Reference proteome</keyword>
<evidence type="ECO:0000256" key="1">
    <source>
        <dbReference type="SAM" id="MobiDB-lite"/>
    </source>
</evidence>
<feature type="region of interest" description="Disordered" evidence="1">
    <location>
        <begin position="366"/>
        <end position="389"/>
    </location>
</feature>
<dbReference type="Pfam" id="PF04230">
    <property type="entry name" value="PS_pyruv_trans"/>
    <property type="match status" value="1"/>
</dbReference>
<evidence type="ECO:0000313" key="4">
    <source>
        <dbReference type="Proteomes" id="UP001501791"/>
    </source>
</evidence>
<name>A0ABN2CK51_9MICO</name>
<reference evidence="3 4" key="1">
    <citation type="journal article" date="2019" name="Int. J. Syst. Evol. Microbiol.">
        <title>The Global Catalogue of Microorganisms (GCM) 10K type strain sequencing project: providing services to taxonomists for standard genome sequencing and annotation.</title>
        <authorList>
            <consortium name="The Broad Institute Genomics Platform"/>
            <consortium name="The Broad Institute Genome Sequencing Center for Infectious Disease"/>
            <person name="Wu L."/>
            <person name="Ma J."/>
        </authorList>
    </citation>
    <scope>NUCLEOTIDE SEQUENCE [LARGE SCALE GENOMIC DNA]</scope>
    <source>
        <strain evidence="3 4">JCM 13319</strain>
    </source>
</reference>
<accession>A0ABN2CK51</accession>
<organism evidence="3 4">
    <name type="scientific">Brevibacterium picturae</name>
    <dbReference type="NCBI Taxonomy" id="260553"/>
    <lineage>
        <taxon>Bacteria</taxon>
        <taxon>Bacillati</taxon>
        <taxon>Actinomycetota</taxon>
        <taxon>Actinomycetes</taxon>
        <taxon>Micrococcales</taxon>
        <taxon>Brevibacteriaceae</taxon>
        <taxon>Brevibacterium</taxon>
    </lineage>
</organism>
<sequence>MVNETYDHFVIPLANAFRPAFRGSLRRLTKLVRRLDIPVTVIGVGSQHKLGDNSATDEGLESDVSAFMSAVLDRSASVGVRGEYTAKFLKQLGYGEEHVNVIGCPSVFMNGQPEPLEKSVGHLSPESPIAMTVSPYVGRLNAIVKSHSLRYSKLMYIPQNQSDLNMMVWGEDRSKPKSPWNPTHTQHPLYVQDRMRFPLDPRTWTEYLSSFEFLFGSRIHGTIAGILAGVPSLLLVHDTRTLELAEYHEIPYVMLTDLRKDIDARDLFERTDYSAYNARQPEVLARYTAFLEKNGIDHIFKKGNDPTEFDRQLSGADLPPMVSTLFASDPEGRFAILNRIKDLHSEQERIGERIEAIEQKLTVAEAQRPRRQPLPRSMKALGRRIMRHQ</sequence>
<comment type="caution">
    <text evidence="3">The sequence shown here is derived from an EMBL/GenBank/DDBJ whole genome shotgun (WGS) entry which is preliminary data.</text>
</comment>
<feature type="domain" description="Polysaccharide pyruvyl transferase" evidence="2">
    <location>
        <begin position="26"/>
        <end position="238"/>
    </location>
</feature>
<gene>
    <name evidence="3" type="ORF">GCM10009691_36150</name>
</gene>
<dbReference type="EMBL" id="BAAALY010000018">
    <property type="protein sequence ID" value="GAA1558969.1"/>
    <property type="molecule type" value="Genomic_DNA"/>
</dbReference>